<proteinExistence type="predicted"/>
<evidence type="ECO:0000259" key="3">
    <source>
        <dbReference type="Pfam" id="PF25480"/>
    </source>
</evidence>
<organism evidence="4 5">
    <name type="scientific">Zasmidium cellare</name>
    <name type="common">Wine cellar mold</name>
    <name type="synonym">Racodium cellare</name>
    <dbReference type="NCBI Taxonomy" id="395010"/>
    <lineage>
        <taxon>Eukaryota</taxon>
        <taxon>Fungi</taxon>
        <taxon>Dikarya</taxon>
        <taxon>Ascomycota</taxon>
        <taxon>Pezizomycotina</taxon>
        <taxon>Dothideomycetes</taxon>
        <taxon>Dothideomycetidae</taxon>
        <taxon>Mycosphaerellales</taxon>
        <taxon>Mycosphaerellaceae</taxon>
        <taxon>Zasmidium</taxon>
    </lineage>
</organism>
<dbReference type="Gene3D" id="3.40.20.10">
    <property type="entry name" value="Severin"/>
    <property type="match status" value="3"/>
</dbReference>
<dbReference type="InterPro" id="IPR029006">
    <property type="entry name" value="ADF-H/Gelsolin-like_dom_sf"/>
</dbReference>
<feature type="compositionally biased region" description="Basic and acidic residues" evidence="1">
    <location>
        <begin position="801"/>
        <end position="838"/>
    </location>
</feature>
<feature type="compositionally biased region" description="Polar residues" evidence="1">
    <location>
        <begin position="907"/>
        <end position="922"/>
    </location>
</feature>
<dbReference type="InterPro" id="IPR007122">
    <property type="entry name" value="Villin/Gelsolin"/>
</dbReference>
<feature type="domain" description="DUF4045" evidence="2">
    <location>
        <begin position="27"/>
        <end position="818"/>
    </location>
</feature>
<feature type="compositionally biased region" description="Polar residues" evidence="1">
    <location>
        <begin position="1335"/>
        <end position="1359"/>
    </location>
</feature>
<evidence type="ECO:0008006" key="6">
    <source>
        <dbReference type="Google" id="ProtNLM"/>
    </source>
</evidence>
<sequence>MDNTAPPSDGSSRPHPQRDPVSDSDLDPAAFLKSVRELSEKRDREDQERVRKLEEEVQKGREQRAARRLERARSISPDKQQTPKSPAARPLSRTTTNASLLASPPVTMTPPSSSAEANGRNSTPEPEKQNTREGADIPDFKGFGSIKRSSTASTSSSTPSNRDSTSASTPSASNLARSGTLSWQQRPRPGSRLGGSRPSSMVVTGNKPVERADEPEPSRDQIAASLGARDPSWFKQTADRGIGSAAYRKSKDEAPSGENVMSGRRGLPGMSRESSADPESLGSPPMSDARSDPFTRASSIRESTFSNSSSRDSATSTSSRKPDLKSLLAEDEDQQRASPSFDQASIASGDSGSVARTLTMSSSQARLTNVGDRPASPTKGMGGFVQSAMMKRSDSQNKRWSAQPGAASSLSRQNSVASARSGLGGLQGSHSMPKLEPTSMTRETKTESSSRPTSSSNDLNGLNLNTAQDDEKFVKPALPHHSRSKSVASNYSANDDGQTIPQSPGSPSKRWSPNKSSWIESSISRPESPKPAPSSRNSQPSWMADLAKAKAQRASTDSTPLANEISKIGGDEGSRPGSPTKTTPFGQSMLKRSESKDMSQTTTPTNRLKPLRLADKFTTSPADPTQSASKPEDTPASHPKTLGDPIDLEPKKETSQAPSQLPDVPVESAKSPPPVVAEKPTSLPKPEPETQSVKSPTPPPSSEPTTPKTGRRSRSSTLKSPSINKKASKPETPPKLPTTDFRSQLKSRPRPESKPKEEPEFLSKFGNLRKTQQERYVAPDVLKDNITRGKSGLATTGGPVKTERKDELKESLLAKKGDIQKAKDEGRDLPGQAHERKISGVPQAPSKPEALARRELLGRSDSARSVQTTEKTREATPEALSRHKSLKEKPVTEPMPKATPVPAPAESTFQPLSKQTSESSAAETKPAAETKQSKLAARFNPGLAGILARGPPSNPTSRPESPATPGHSIPQNTSSEPPKAGEPLQDVRKDRAKGPKRRKGATKAATPASASAPAAPADTDSKADDAEKRQPQIQMPKPVSAAPAASTMRSSLNSSPSIEQDTRQPNLTPQANEDINVPSTKPKPSALPGSAASVMMASLSKSPRPISVGPYGQEPDKPAELEKDEDATPEPPKTKPTALRGSAASIMRASLSKSPQPDKDFQEEEKPSTPTRPTFTRGAVDLQKPATPSKSPSLANRQTFSPQRSSNDTASPSVVPVFKGFGPRRSPKGSQPEENKENSRDSVASVKSAASQWGRRPSPPKSDGPSQIQLPTRKDEEAAMRSAGLLASNPQKGGLGITVEKNGDKPSPPASAGLPPKPAKSSRTVSGQLAEASPNKGSMSDSPTSDQSNTPTGSLLRTSFGTIPKYREPLAIDTQTVLNPSQPVPDTSKTLRKTVQLVSQDGTLKSLAPQEEYTHFNESAYLCTHTFTNPKGVKISQIYLWAGSRVSESNVEAANTAGKKLSKENGSGSLQLVRQGVEPAAFLHSMGGIFVTRRGGRENATKQYMLCGRKHLGHIVFDEVDFAIDSLCAGYVFLVSYPVTLQQTKLYLWKGSSCSAEELSAARLAAMDLSETGEIIEVDGGVEFPSFLKVFGANTTKWNVPKVSEVWQSKAASPDRFRTRLFRIQQAEAKTGLLTTLWNRRPSWNSLSPARSPVKDPEEVKVETKEITPFTQDQLEADGIYLLDAHSELFVLIGPLLASHPDRIRDTLLGQALLFASDYTIMSASLEDRRSIPKCSVLFSGVPRDVKMLFRHWDESRGLWGTAGLMAGSASPSIGRDVKLMPLDEMLTEVCRD</sequence>
<feature type="domain" description="DUF7904" evidence="3">
    <location>
        <begin position="1395"/>
        <end position="1494"/>
    </location>
</feature>
<feature type="compositionally biased region" description="Basic and acidic residues" evidence="1">
    <location>
        <begin position="34"/>
        <end position="73"/>
    </location>
</feature>
<dbReference type="PANTHER" id="PTHR11977:SF133">
    <property type="entry name" value="DUF4045 DOMAIN-CONTAINING PROTEIN"/>
    <property type="match status" value="1"/>
</dbReference>
<feature type="compositionally biased region" description="Polar residues" evidence="1">
    <location>
        <begin position="485"/>
        <end position="525"/>
    </location>
</feature>
<dbReference type="Proteomes" id="UP001305779">
    <property type="component" value="Unassembled WGS sequence"/>
</dbReference>
<dbReference type="PANTHER" id="PTHR11977">
    <property type="entry name" value="VILLIN"/>
    <property type="match status" value="1"/>
</dbReference>
<feature type="compositionally biased region" description="Low complexity" evidence="1">
    <location>
        <begin position="449"/>
        <end position="465"/>
    </location>
</feature>
<feature type="compositionally biased region" description="Polar residues" evidence="1">
    <location>
        <begin position="1186"/>
        <end position="1212"/>
    </location>
</feature>
<feature type="compositionally biased region" description="Basic and acidic residues" evidence="1">
    <location>
        <begin position="749"/>
        <end position="761"/>
    </location>
</feature>
<protein>
    <recommendedName>
        <fullName evidence="6">DUF4045 domain-containing protein</fullName>
    </recommendedName>
</protein>
<feature type="compositionally biased region" description="Polar residues" evidence="1">
    <location>
        <begin position="406"/>
        <end position="418"/>
    </location>
</feature>
<reference evidence="4 5" key="1">
    <citation type="journal article" date="2023" name="G3 (Bethesda)">
        <title>A chromosome-level genome assembly of Zasmidium syzygii isolated from banana leaves.</title>
        <authorList>
            <person name="van Westerhoven A.C."/>
            <person name="Mehrabi R."/>
            <person name="Talebi R."/>
            <person name="Steentjes M.B.F."/>
            <person name="Corcolon B."/>
            <person name="Chong P.A."/>
            <person name="Kema G.H.J."/>
            <person name="Seidl M.F."/>
        </authorList>
    </citation>
    <scope>NUCLEOTIDE SEQUENCE [LARGE SCALE GENOMIC DNA]</scope>
    <source>
        <strain evidence="4 5">P124</strain>
    </source>
</reference>
<feature type="compositionally biased region" description="Polar residues" evidence="1">
    <location>
        <begin position="577"/>
        <end position="586"/>
    </location>
</feature>
<feature type="compositionally biased region" description="Basic and acidic residues" evidence="1">
    <location>
        <begin position="850"/>
        <end position="862"/>
    </location>
</feature>
<feature type="compositionally biased region" description="Low complexity" evidence="1">
    <location>
        <begin position="186"/>
        <end position="200"/>
    </location>
</feature>
<feature type="compositionally biased region" description="Basic and acidic residues" evidence="1">
    <location>
        <begin position="1231"/>
        <end position="1240"/>
    </location>
</feature>
<accession>A0ABR0EXN2</accession>
<gene>
    <name evidence="4" type="ORF">PRZ48_003576</name>
</gene>
<evidence type="ECO:0000313" key="4">
    <source>
        <dbReference type="EMBL" id="KAK4505613.1"/>
    </source>
</evidence>
<dbReference type="SUPFAM" id="SSF82754">
    <property type="entry name" value="C-terminal, gelsolin-like domain of Sec23/24"/>
    <property type="match status" value="1"/>
</dbReference>
<evidence type="ECO:0000259" key="2">
    <source>
        <dbReference type="Pfam" id="PF13254"/>
    </source>
</evidence>
<feature type="compositionally biased region" description="Low complexity" evidence="1">
    <location>
        <begin position="1002"/>
        <end position="1018"/>
    </location>
</feature>
<evidence type="ECO:0000256" key="1">
    <source>
        <dbReference type="SAM" id="MobiDB-lite"/>
    </source>
</evidence>
<feature type="compositionally biased region" description="Low complexity" evidence="1">
    <location>
        <begin position="149"/>
        <end position="168"/>
    </location>
</feature>
<feature type="compositionally biased region" description="Basic and acidic residues" evidence="1">
    <location>
        <begin position="125"/>
        <end position="139"/>
    </location>
</feature>
<feature type="compositionally biased region" description="Polar residues" evidence="1">
    <location>
        <begin position="1047"/>
        <end position="1079"/>
    </location>
</feature>
<feature type="compositionally biased region" description="Polar residues" evidence="1">
    <location>
        <begin position="336"/>
        <end position="367"/>
    </location>
</feature>
<feature type="compositionally biased region" description="Polar residues" evidence="1">
    <location>
        <begin position="115"/>
        <end position="124"/>
    </location>
</feature>
<feature type="compositionally biased region" description="Polar residues" evidence="1">
    <location>
        <begin position="617"/>
        <end position="629"/>
    </location>
</feature>
<dbReference type="InterPro" id="IPR025118">
    <property type="entry name" value="DUF4045"/>
</dbReference>
<feature type="compositionally biased region" description="Basic and acidic residues" evidence="1">
    <location>
        <begin position="1019"/>
        <end position="1030"/>
    </location>
</feature>
<feature type="compositionally biased region" description="Low complexity" evidence="1">
    <location>
        <begin position="103"/>
        <end position="114"/>
    </location>
</feature>
<dbReference type="SUPFAM" id="SSF55753">
    <property type="entry name" value="Actin depolymerizing proteins"/>
    <property type="match status" value="2"/>
</dbReference>
<keyword evidence="5" id="KW-1185">Reference proteome</keyword>
<feature type="compositionally biased region" description="Low complexity" evidence="1">
    <location>
        <begin position="298"/>
        <end position="319"/>
    </location>
</feature>
<dbReference type="Pfam" id="PF13254">
    <property type="entry name" value="DUF4045"/>
    <property type="match status" value="1"/>
</dbReference>
<feature type="compositionally biased region" description="Polar residues" evidence="1">
    <location>
        <begin position="1"/>
        <end position="11"/>
    </location>
</feature>
<feature type="region of interest" description="Disordered" evidence="1">
    <location>
        <begin position="1"/>
        <end position="1359"/>
    </location>
</feature>
<evidence type="ECO:0000313" key="5">
    <source>
        <dbReference type="Proteomes" id="UP001305779"/>
    </source>
</evidence>
<dbReference type="Pfam" id="PF25480">
    <property type="entry name" value="DUF7904"/>
    <property type="match status" value="1"/>
</dbReference>
<dbReference type="InterPro" id="IPR057226">
    <property type="entry name" value="DUF7904"/>
</dbReference>
<comment type="caution">
    <text evidence="4">The sequence shown here is derived from an EMBL/GenBank/DDBJ whole genome shotgun (WGS) entry which is preliminary data.</text>
</comment>
<dbReference type="SMART" id="SM00262">
    <property type="entry name" value="GEL"/>
    <property type="match status" value="2"/>
</dbReference>
<name>A0ABR0EXN2_ZASCE</name>
<feature type="compositionally biased region" description="Basic and acidic residues" evidence="1">
    <location>
        <begin position="1156"/>
        <end position="1167"/>
    </location>
</feature>
<dbReference type="InterPro" id="IPR036180">
    <property type="entry name" value="Gelsolin-like_dom_sf"/>
</dbReference>
<dbReference type="EMBL" id="JAXOVC010000002">
    <property type="protein sequence ID" value="KAK4505613.1"/>
    <property type="molecule type" value="Genomic_DNA"/>
</dbReference>
<feature type="compositionally biased region" description="Basic and acidic residues" evidence="1">
    <location>
        <begin position="208"/>
        <end position="219"/>
    </location>
</feature>
<feature type="compositionally biased region" description="Polar residues" evidence="1">
    <location>
        <begin position="169"/>
        <end position="185"/>
    </location>
</feature>
<feature type="compositionally biased region" description="Polar residues" evidence="1">
    <location>
        <begin position="715"/>
        <end position="725"/>
    </location>
</feature>